<evidence type="ECO:0000256" key="3">
    <source>
        <dbReference type="ARBA" id="ARBA00002728"/>
    </source>
</evidence>
<dbReference type="EC" id="2.7.3.9" evidence="6 17"/>
<keyword evidence="13 17" id="KW-0479">Metal-binding</keyword>
<dbReference type="InterPro" id="IPR036618">
    <property type="entry name" value="PtsI_HPr-bd_sf"/>
</dbReference>
<evidence type="ECO:0000256" key="11">
    <source>
        <dbReference type="ARBA" id="ARBA00022679"/>
    </source>
</evidence>
<evidence type="ECO:0000256" key="17">
    <source>
        <dbReference type="PIRNR" id="PIRNR000732"/>
    </source>
</evidence>
<dbReference type="InterPro" id="IPR018274">
    <property type="entry name" value="PEP_util_AS"/>
</dbReference>
<evidence type="ECO:0000259" key="22">
    <source>
        <dbReference type="Pfam" id="PF02896"/>
    </source>
</evidence>
<evidence type="ECO:0000259" key="21">
    <source>
        <dbReference type="Pfam" id="PF00391"/>
    </source>
</evidence>
<dbReference type="GO" id="GO:0046872">
    <property type="term" value="F:metal ion binding"/>
    <property type="evidence" value="ECO:0007669"/>
    <property type="project" value="UniProtKB-KW"/>
</dbReference>
<dbReference type="EMBL" id="NVUU01000014">
    <property type="protein sequence ID" value="PCI95583.1"/>
    <property type="molecule type" value="Genomic_DNA"/>
</dbReference>
<dbReference type="Pfam" id="PF00391">
    <property type="entry name" value="PEP-utilizers"/>
    <property type="match status" value="1"/>
</dbReference>
<dbReference type="InterPro" id="IPR015813">
    <property type="entry name" value="Pyrv/PenolPyrv_kinase-like_dom"/>
</dbReference>
<dbReference type="PRINTS" id="PR01736">
    <property type="entry name" value="PHPHTRNFRASE"/>
</dbReference>
<keyword evidence="10 17" id="KW-0762">Sugar transport</keyword>
<dbReference type="Gene3D" id="3.20.20.60">
    <property type="entry name" value="Phosphoenolpyruvate-binding domains"/>
    <property type="match status" value="1"/>
</dbReference>
<comment type="catalytic activity">
    <reaction evidence="1 17">
        <text>L-histidyl-[protein] + phosphoenolpyruvate = N(pros)-phospho-L-histidyl-[protein] + pyruvate</text>
        <dbReference type="Rhea" id="RHEA:23880"/>
        <dbReference type="Rhea" id="RHEA-COMP:9745"/>
        <dbReference type="Rhea" id="RHEA-COMP:9746"/>
        <dbReference type="ChEBI" id="CHEBI:15361"/>
        <dbReference type="ChEBI" id="CHEBI:29979"/>
        <dbReference type="ChEBI" id="CHEBI:58702"/>
        <dbReference type="ChEBI" id="CHEBI:64837"/>
        <dbReference type="EC" id="2.7.3.9"/>
    </reaction>
</comment>
<evidence type="ECO:0000256" key="1">
    <source>
        <dbReference type="ARBA" id="ARBA00000683"/>
    </source>
</evidence>
<keyword evidence="12 17" id="KW-0598">Phosphotransferase system</keyword>
<evidence type="ECO:0000256" key="19">
    <source>
        <dbReference type="PIRSR" id="PIRSR000732-2"/>
    </source>
</evidence>
<evidence type="ECO:0000256" key="13">
    <source>
        <dbReference type="ARBA" id="ARBA00022723"/>
    </source>
</evidence>
<evidence type="ECO:0000256" key="2">
    <source>
        <dbReference type="ARBA" id="ARBA00001946"/>
    </source>
</evidence>
<dbReference type="InterPro" id="IPR000121">
    <property type="entry name" value="PEP_util_C"/>
</dbReference>
<dbReference type="GO" id="GO:0016301">
    <property type="term" value="F:kinase activity"/>
    <property type="evidence" value="ECO:0007669"/>
    <property type="project" value="UniProtKB-KW"/>
</dbReference>
<comment type="function">
    <text evidence="3 17">General (non sugar-specific) component of the phosphoenolpyruvate-dependent sugar phosphotransferase system (sugar PTS). This major carbohydrate active-transport system catalyzes the phosphorylation of incoming sugar substrates concomitantly with their translocation across the cell membrane. Enzyme I transfers the phosphoryl group from phosphoenolpyruvate (PEP) to the phosphoryl carrier protein (HPr).</text>
</comment>
<evidence type="ECO:0000256" key="10">
    <source>
        <dbReference type="ARBA" id="ARBA00022597"/>
    </source>
</evidence>
<accession>A0A2A4YL66</accession>
<dbReference type="PANTHER" id="PTHR46244">
    <property type="entry name" value="PHOSPHOENOLPYRUVATE-PROTEIN PHOSPHOTRANSFERASE"/>
    <property type="match status" value="1"/>
</dbReference>
<feature type="binding site" evidence="19">
    <location>
        <position position="303"/>
    </location>
    <ligand>
        <name>phosphoenolpyruvate</name>
        <dbReference type="ChEBI" id="CHEBI:58702"/>
    </ligand>
</feature>
<dbReference type="Pfam" id="PF05524">
    <property type="entry name" value="PEP-utilisers_N"/>
    <property type="match status" value="1"/>
</dbReference>
<evidence type="ECO:0000256" key="12">
    <source>
        <dbReference type="ARBA" id="ARBA00022683"/>
    </source>
</evidence>
<keyword evidence="24" id="KW-0670">Pyruvate</keyword>
<dbReference type="InterPro" id="IPR008279">
    <property type="entry name" value="PEP-util_enz_mobile_dom"/>
</dbReference>
<gene>
    <name evidence="24" type="primary">ptsP</name>
    <name evidence="24" type="ORF">COB11_01770</name>
</gene>
<dbReference type="InterPro" id="IPR008731">
    <property type="entry name" value="PTS_EIN"/>
</dbReference>
<evidence type="ECO:0000256" key="8">
    <source>
        <dbReference type="ARBA" id="ARBA00022448"/>
    </source>
</evidence>
<dbReference type="InterPro" id="IPR024692">
    <property type="entry name" value="PTS_EI"/>
</dbReference>
<dbReference type="NCBIfam" id="TIGR01417">
    <property type="entry name" value="PTS_I_fam"/>
    <property type="match status" value="1"/>
</dbReference>
<dbReference type="Pfam" id="PF02896">
    <property type="entry name" value="PEP-utilizers_C"/>
    <property type="match status" value="1"/>
</dbReference>
<dbReference type="InterPro" id="IPR006318">
    <property type="entry name" value="PTS_EI-like"/>
</dbReference>
<evidence type="ECO:0000256" key="7">
    <source>
        <dbReference type="ARBA" id="ARBA00016544"/>
    </source>
</evidence>
<keyword evidence="11 17" id="KW-0808">Transferase</keyword>
<dbReference type="SUPFAM" id="SSF47831">
    <property type="entry name" value="Enzyme I of the PEP:sugar phosphotransferase system HPr-binding (sub)domain"/>
    <property type="match status" value="1"/>
</dbReference>
<comment type="similarity">
    <text evidence="5 17">Belongs to the PEP-utilizing enzyme family.</text>
</comment>
<evidence type="ECO:0000313" key="24">
    <source>
        <dbReference type="EMBL" id="PCI95583.1"/>
    </source>
</evidence>
<dbReference type="GO" id="GO:0005737">
    <property type="term" value="C:cytoplasm"/>
    <property type="evidence" value="ECO:0007669"/>
    <property type="project" value="UniProtKB-SubCell"/>
</dbReference>
<dbReference type="Gene3D" id="3.50.30.10">
    <property type="entry name" value="Phosphohistidine domain"/>
    <property type="match status" value="1"/>
</dbReference>
<comment type="subcellular location">
    <subcellularLocation>
        <location evidence="4 17">Cytoplasm</location>
    </subcellularLocation>
</comment>
<feature type="binding site" evidence="20">
    <location>
        <position position="463"/>
    </location>
    <ligand>
        <name>Mg(2+)</name>
        <dbReference type="ChEBI" id="CHEBI:18420"/>
    </ligand>
</feature>
<dbReference type="PROSITE" id="PS00742">
    <property type="entry name" value="PEP_ENZYMES_2"/>
    <property type="match status" value="1"/>
</dbReference>
<organism evidence="24 25">
    <name type="scientific">Aerophobetes bacterium</name>
    <dbReference type="NCBI Taxonomy" id="2030807"/>
    <lineage>
        <taxon>Bacteria</taxon>
        <taxon>Candidatus Aerophobota</taxon>
    </lineage>
</organism>
<proteinExistence type="inferred from homology"/>
<evidence type="ECO:0000256" key="18">
    <source>
        <dbReference type="PIRSR" id="PIRSR000732-1"/>
    </source>
</evidence>
<dbReference type="PANTHER" id="PTHR46244:SF3">
    <property type="entry name" value="PHOSPHOENOLPYRUVATE-PROTEIN PHOSPHOTRANSFERASE"/>
    <property type="match status" value="1"/>
</dbReference>
<evidence type="ECO:0000256" key="6">
    <source>
        <dbReference type="ARBA" id="ARBA00012232"/>
    </source>
</evidence>
<evidence type="ECO:0000256" key="16">
    <source>
        <dbReference type="ARBA" id="ARBA00033235"/>
    </source>
</evidence>
<evidence type="ECO:0000256" key="15">
    <source>
        <dbReference type="ARBA" id="ARBA00022842"/>
    </source>
</evidence>
<evidence type="ECO:0000256" key="4">
    <source>
        <dbReference type="ARBA" id="ARBA00004496"/>
    </source>
</evidence>
<dbReference type="InterPro" id="IPR023151">
    <property type="entry name" value="PEP_util_CS"/>
</dbReference>
<dbReference type="InterPro" id="IPR050499">
    <property type="entry name" value="PEP-utilizing_PTS_enzyme"/>
</dbReference>
<sequence>MKKQSEEIVISGSTISEGIAIGKLFLLSSGEEIMVPQFAIQETEVDSEIERYRDALSSSRIDLKKLQTFLTDEGSDEAVTIIDAHIQMLEDPLMTTHVEEKISQMLQNTESVFRSVIGEYEEKFEKIEDTFFHQRLIDVKDLSHRILKHLHPKEEEEVIPANAVVFAKELVPSHTAEACVSKVCAFISEIGGATSHAALIARAKGLPYVANIKEADIKEIEGCLVIVDGIDGKVILNPNIDTQEKYTRLQNSILESVQRKVASLPKETITLDGQKIVMAANIEGISDFDHPYFGAAEEIGLFRSEFLFLKKEIFATSEEEQHSLYHKIFDRAGDMPIVFRVLDIGGDKGFFQDAMQDEPNPALGCRAIRFLLKNKELFTRQLKALLRAAQGKKASILIPLVTDVSEVIEVKTLLNDIKEEFDAKRIPYAKEVPIGLMIEVPSAVLTADALAKECDFFSIGTNDLVQYTLALDRTNPMLSEHYHPAHPSILKLLKMVIDVAKKHHKKLSICGEMASNPLYTKLLLGLGVKNFSCAPRHIPKVQSKLLELNSEEAAVFARKVLKLEQFNEIEKALREDLID</sequence>
<dbReference type="Proteomes" id="UP000217838">
    <property type="component" value="Unassembled WGS sequence"/>
</dbReference>
<dbReference type="SUPFAM" id="SSF52009">
    <property type="entry name" value="Phosphohistidine domain"/>
    <property type="match status" value="1"/>
</dbReference>
<dbReference type="GO" id="GO:0008965">
    <property type="term" value="F:phosphoenolpyruvate-protein phosphotransferase activity"/>
    <property type="evidence" value="ECO:0007669"/>
    <property type="project" value="UniProtKB-EC"/>
</dbReference>
<reference evidence="25" key="1">
    <citation type="submission" date="2017-08" db="EMBL/GenBank/DDBJ databases">
        <title>A dynamic microbial community with high functional redundancy inhabits the cold, oxic subseafloor aquifer.</title>
        <authorList>
            <person name="Tully B.J."/>
            <person name="Wheat C.G."/>
            <person name="Glazer B.T."/>
            <person name="Huber J.A."/>
        </authorList>
    </citation>
    <scope>NUCLEOTIDE SEQUENCE [LARGE SCALE GENOMIC DNA]</scope>
</reference>
<dbReference type="PROSITE" id="PS00370">
    <property type="entry name" value="PEP_ENZYMES_PHOS_SITE"/>
    <property type="match status" value="1"/>
</dbReference>
<feature type="active site" description="Tele-phosphohistidine intermediate" evidence="18">
    <location>
        <position position="196"/>
    </location>
</feature>
<dbReference type="InterPro" id="IPR040442">
    <property type="entry name" value="Pyrv_kinase-like_dom_sf"/>
</dbReference>
<feature type="domain" description="PEP-utilising enzyme C-terminal" evidence="22">
    <location>
        <begin position="266"/>
        <end position="547"/>
    </location>
</feature>
<keyword evidence="9 17" id="KW-0963">Cytoplasm</keyword>
<comment type="cofactor">
    <cofactor evidence="2 17 20">
        <name>Mg(2+)</name>
        <dbReference type="ChEBI" id="CHEBI:18420"/>
    </cofactor>
</comment>
<keyword evidence="8 17" id="KW-0813">Transport</keyword>
<comment type="caution">
    <text evidence="24">The sequence shown here is derived from an EMBL/GenBank/DDBJ whole genome shotgun (WGS) entry which is preliminary data.</text>
</comment>
<feature type="binding site" evidence="19">
    <location>
        <position position="340"/>
    </location>
    <ligand>
        <name>phosphoenolpyruvate</name>
        <dbReference type="ChEBI" id="CHEBI:58702"/>
    </ligand>
</feature>
<feature type="domain" description="Phosphotransferase system enzyme I N-terminal" evidence="23">
    <location>
        <begin position="12"/>
        <end position="135"/>
    </location>
</feature>
<evidence type="ECO:0000256" key="14">
    <source>
        <dbReference type="ARBA" id="ARBA00022777"/>
    </source>
</evidence>
<dbReference type="Gene3D" id="1.10.274.10">
    <property type="entry name" value="PtsI, HPr-binding domain"/>
    <property type="match status" value="1"/>
</dbReference>
<feature type="binding site" evidence="19">
    <location>
        <begin position="462"/>
        <end position="463"/>
    </location>
    <ligand>
        <name>phosphoenolpyruvate</name>
        <dbReference type="ChEBI" id="CHEBI:58702"/>
    </ligand>
</feature>
<name>A0A2A4YL66_UNCAE</name>
<dbReference type="GO" id="GO:0009401">
    <property type="term" value="P:phosphoenolpyruvate-dependent sugar phosphotransferase system"/>
    <property type="evidence" value="ECO:0007669"/>
    <property type="project" value="UniProtKB-KW"/>
</dbReference>
<evidence type="ECO:0000313" key="25">
    <source>
        <dbReference type="Proteomes" id="UP000217838"/>
    </source>
</evidence>
<keyword evidence="15 17" id="KW-0460">Magnesium</keyword>
<feature type="binding site" evidence="20">
    <location>
        <position position="439"/>
    </location>
    <ligand>
        <name>Mg(2+)</name>
        <dbReference type="ChEBI" id="CHEBI:18420"/>
    </ligand>
</feature>
<evidence type="ECO:0000256" key="20">
    <source>
        <dbReference type="PIRSR" id="PIRSR000732-3"/>
    </source>
</evidence>
<evidence type="ECO:0000256" key="9">
    <source>
        <dbReference type="ARBA" id="ARBA00022490"/>
    </source>
</evidence>
<protein>
    <recommendedName>
        <fullName evidence="7 17">Phosphoenolpyruvate-protein phosphotransferase</fullName>
        <ecNumber evidence="6 17">2.7.3.9</ecNumber>
    </recommendedName>
    <alternativeName>
        <fullName evidence="16 17">Phosphotransferase system, enzyme I</fullName>
    </alternativeName>
</protein>
<feature type="active site" description="Proton donor" evidence="18">
    <location>
        <position position="510"/>
    </location>
</feature>
<dbReference type="PIRSF" id="PIRSF000732">
    <property type="entry name" value="PTS_enzyme_I"/>
    <property type="match status" value="1"/>
</dbReference>
<evidence type="ECO:0000256" key="5">
    <source>
        <dbReference type="ARBA" id="ARBA00007837"/>
    </source>
</evidence>
<keyword evidence="14 17" id="KW-0418">Kinase</keyword>
<dbReference type="InterPro" id="IPR036637">
    <property type="entry name" value="Phosphohistidine_dom_sf"/>
</dbReference>
<dbReference type="AlphaFoldDB" id="A0A2A4YL66"/>
<evidence type="ECO:0000259" key="23">
    <source>
        <dbReference type="Pfam" id="PF05524"/>
    </source>
</evidence>
<feature type="binding site" evidence="19">
    <location>
        <position position="473"/>
    </location>
    <ligand>
        <name>phosphoenolpyruvate</name>
        <dbReference type="ChEBI" id="CHEBI:58702"/>
    </ligand>
</feature>
<feature type="domain" description="PEP-utilising enzyme mobile" evidence="21">
    <location>
        <begin position="160"/>
        <end position="232"/>
    </location>
</feature>
<dbReference type="SUPFAM" id="SSF51621">
    <property type="entry name" value="Phosphoenolpyruvate/pyruvate domain"/>
    <property type="match status" value="1"/>
</dbReference>